<accession>B9S128</accession>
<dbReference type="Gene3D" id="2.30.240.10">
    <property type="entry name" value="At5g01610-like"/>
    <property type="match status" value="1"/>
</dbReference>
<evidence type="ECO:0000313" key="1">
    <source>
        <dbReference type="EMBL" id="EEF42670.1"/>
    </source>
</evidence>
<reference evidence="2" key="1">
    <citation type="journal article" date="2010" name="Nat. Biotechnol.">
        <title>Draft genome sequence of the oilseed species Ricinus communis.</title>
        <authorList>
            <person name="Chan A.P."/>
            <person name="Crabtree J."/>
            <person name="Zhao Q."/>
            <person name="Lorenzi H."/>
            <person name="Orvis J."/>
            <person name="Puiu D."/>
            <person name="Melake-Berhan A."/>
            <person name="Jones K.M."/>
            <person name="Redman J."/>
            <person name="Chen G."/>
            <person name="Cahoon E.B."/>
            <person name="Gedil M."/>
            <person name="Stanke M."/>
            <person name="Haas B.J."/>
            <person name="Wortman J.R."/>
            <person name="Fraser-Liggett C.M."/>
            <person name="Ravel J."/>
            <person name="Rabinowicz P.D."/>
        </authorList>
    </citation>
    <scope>NUCLEOTIDE SEQUENCE [LARGE SCALE GENOMIC DNA]</scope>
    <source>
        <strain evidence="2">cv. Hale</strain>
    </source>
</reference>
<proteinExistence type="predicted"/>
<keyword evidence="2" id="KW-1185">Reference proteome</keyword>
<dbReference type="Pfam" id="PF04398">
    <property type="entry name" value="DUF538"/>
    <property type="match status" value="1"/>
</dbReference>
<dbReference type="AlphaFoldDB" id="B9S128"/>
<dbReference type="STRING" id="3988.B9S128"/>
<evidence type="ECO:0000313" key="2">
    <source>
        <dbReference type="Proteomes" id="UP000008311"/>
    </source>
</evidence>
<dbReference type="SUPFAM" id="SSF141562">
    <property type="entry name" value="At5g01610-like"/>
    <property type="match status" value="1"/>
</dbReference>
<dbReference type="Proteomes" id="UP000008311">
    <property type="component" value="Unassembled WGS sequence"/>
</dbReference>
<dbReference type="EMBL" id="EQ973842">
    <property type="protein sequence ID" value="EEF42670.1"/>
    <property type="molecule type" value="Genomic_DNA"/>
</dbReference>
<protein>
    <submittedName>
        <fullName evidence="1">Uncharacterized protein</fullName>
    </submittedName>
</protein>
<sequence length="106" mass="12256">MAKSTPNIALIKISKEKADLKIPSQETESHKENAEIYHGEDLCKQKLHELLESFSLPNGLFPVEIMELGYNQSSQFIWLKQRHKTVYKHLLINKIVTFEAETAFVE</sequence>
<gene>
    <name evidence="1" type="ORF">RCOM_0632980</name>
</gene>
<organism evidence="1 2">
    <name type="scientific">Ricinus communis</name>
    <name type="common">Castor bean</name>
    <dbReference type="NCBI Taxonomy" id="3988"/>
    <lineage>
        <taxon>Eukaryota</taxon>
        <taxon>Viridiplantae</taxon>
        <taxon>Streptophyta</taxon>
        <taxon>Embryophyta</taxon>
        <taxon>Tracheophyta</taxon>
        <taxon>Spermatophyta</taxon>
        <taxon>Magnoliopsida</taxon>
        <taxon>eudicotyledons</taxon>
        <taxon>Gunneridae</taxon>
        <taxon>Pentapetalae</taxon>
        <taxon>rosids</taxon>
        <taxon>fabids</taxon>
        <taxon>Malpighiales</taxon>
        <taxon>Euphorbiaceae</taxon>
        <taxon>Acalyphoideae</taxon>
        <taxon>Acalypheae</taxon>
        <taxon>Ricinus</taxon>
    </lineage>
</organism>
<dbReference type="InParanoid" id="B9S128"/>
<name>B9S128_RICCO</name>
<dbReference type="InterPro" id="IPR036758">
    <property type="entry name" value="At5g01610-like"/>
</dbReference>
<dbReference type="InterPro" id="IPR007493">
    <property type="entry name" value="DUF538"/>
</dbReference>